<gene>
    <name evidence="7" type="ORF">CHILSU_LOCUS2795</name>
</gene>
<evidence type="ECO:0000313" key="7">
    <source>
        <dbReference type="EMBL" id="CAH2982362.1"/>
    </source>
</evidence>
<evidence type="ECO:0000256" key="5">
    <source>
        <dbReference type="ARBA" id="ARBA00023136"/>
    </source>
</evidence>
<dbReference type="InterPro" id="IPR000301">
    <property type="entry name" value="Tetraspanin_animals"/>
</dbReference>
<dbReference type="Proteomes" id="UP001153292">
    <property type="component" value="Chromosome 15"/>
</dbReference>
<organism evidence="7 8">
    <name type="scientific">Chilo suppressalis</name>
    <name type="common">Asiatic rice borer moth</name>
    <dbReference type="NCBI Taxonomy" id="168631"/>
    <lineage>
        <taxon>Eukaryota</taxon>
        <taxon>Metazoa</taxon>
        <taxon>Ecdysozoa</taxon>
        <taxon>Arthropoda</taxon>
        <taxon>Hexapoda</taxon>
        <taxon>Insecta</taxon>
        <taxon>Pterygota</taxon>
        <taxon>Neoptera</taxon>
        <taxon>Endopterygota</taxon>
        <taxon>Lepidoptera</taxon>
        <taxon>Glossata</taxon>
        <taxon>Ditrysia</taxon>
        <taxon>Pyraloidea</taxon>
        <taxon>Crambidae</taxon>
        <taxon>Crambinae</taxon>
        <taxon>Chilo</taxon>
    </lineage>
</organism>
<evidence type="ECO:0000256" key="6">
    <source>
        <dbReference type="RuleBase" id="RU361218"/>
    </source>
</evidence>
<dbReference type="InterPro" id="IPR008952">
    <property type="entry name" value="Tetraspanin_EC2_sf"/>
</dbReference>
<dbReference type="PANTHER" id="PTHR19282:SF551">
    <property type="entry name" value="RE08073P-RELATED"/>
    <property type="match status" value="1"/>
</dbReference>
<dbReference type="InterPro" id="IPR018499">
    <property type="entry name" value="Tetraspanin/Peripherin"/>
</dbReference>
<feature type="transmembrane region" description="Helical" evidence="6">
    <location>
        <begin position="85"/>
        <end position="111"/>
    </location>
</feature>
<evidence type="ECO:0000256" key="1">
    <source>
        <dbReference type="ARBA" id="ARBA00004141"/>
    </source>
</evidence>
<name>A0ABN8L6E5_CHISP</name>
<dbReference type="PIRSF" id="PIRSF002419">
    <property type="entry name" value="Tetraspanin"/>
    <property type="match status" value="1"/>
</dbReference>
<feature type="transmembrane region" description="Helical" evidence="6">
    <location>
        <begin position="262"/>
        <end position="282"/>
    </location>
</feature>
<protein>
    <recommendedName>
        <fullName evidence="6">Tetraspanin</fullName>
    </recommendedName>
</protein>
<evidence type="ECO:0000256" key="4">
    <source>
        <dbReference type="ARBA" id="ARBA00022989"/>
    </source>
</evidence>
<sequence>MGMSRCYSLMKCLLIMFNIILLCVGSGACGFAAWALWEGGAAAEAEAGVDSVAAGRAGLAALAAWGGALALAALAGVWGAARGSAALLGGAAALLALTAAAEASAAVWGAAHLPRLRAALLQRLHHTVRHDYGVLPARTQLIDAIQQGLECCGANDMRDWQNSAWARMEAGSGTAAGGTPGALDLSVSADPQYYLVPPSCCLMPESEACGRSEGGSGSGSGVAGVARRVPAASGGGAGLHRASCGARVLGALQAGARAPLTAAGALLAAHALAALLALALALTATAQQHRYKA</sequence>
<dbReference type="Gene3D" id="1.10.1450.10">
    <property type="entry name" value="Tetraspanin"/>
    <property type="match status" value="1"/>
</dbReference>
<dbReference type="PROSITE" id="PS51257">
    <property type="entry name" value="PROKAR_LIPOPROTEIN"/>
    <property type="match status" value="1"/>
</dbReference>
<evidence type="ECO:0000313" key="8">
    <source>
        <dbReference type="Proteomes" id="UP001153292"/>
    </source>
</evidence>
<keyword evidence="5 6" id="KW-0472">Membrane</keyword>
<dbReference type="PANTHER" id="PTHR19282">
    <property type="entry name" value="TETRASPANIN"/>
    <property type="match status" value="1"/>
</dbReference>
<keyword evidence="3 6" id="KW-0812">Transmembrane</keyword>
<comment type="subcellular location">
    <subcellularLocation>
        <location evidence="1 6">Membrane</location>
        <topology evidence="1 6">Multi-pass membrane protein</topology>
    </subcellularLocation>
</comment>
<feature type="transmembrane region" description="Helical" evidence="6">
    <location>
        <begin position="57"/>
        <end position="78"/>
    </location>
</feature>
<keyword evidence="4 6" id="KW-1133">Transmembrane helix</keyword>
<reference evidence="7" key="1">
    <citation type="submission" date="2021-12" db="EMBL/GenBank/DDBJ databases">
        <authorList>
            <person name="King R."/>
        </authorList>
    </citation>
    <scope>NUCLEOTIDE SEQUENCE</scope>
</reference>
<dbReference type="EMBL" id="OU963908">
    <property type="protein sequence ID" value="CAH2982362.1"/>
    <property type="molecule type" value="Genomic_DNA"/>
</dbReference>
<dbReference type="Pfam" id="PF00335">
    <property type="entry name" value="Tetraspanin"/>
    <property type="match status" value="1"/>
</dbReference>
<comment type="similarity">
    <text evidence="2 6">Belongs to the tetraspanin (TM4SF) family.</text>
</comment>
<evidence type="ECO:0000256" key="3">
    <source>
        <dbReference type="ARBA" id="ARBA00022692"/>
    </source>
</evidence>
<accession>A0ABN8L6E5</accession>
<evidence type="ECO:0000256" key="2">
    <source>
        <dbReference type="ARBA" id="ARBA00006840"/>
    </source>
</evidence>
<proteinExistence type="inferred from homology"/>
<feature type="transmembrane region" description="Helical" evidence="6">
    <location>
        <begin position="12"/>
        <end position="37"/>
    </location>
</feature>
<dbReference type="SUPFAM" id="SSF48652">
    <property type="entry name" value="Tetraspanin"/>
    <property type="match status" value="1"/>
</dbReference>
<keyword evidence="8" id="KW-1185">Reference proteome</keyword>